<dbReference type="Proteomes" id="UP001223144">
    <property type="component" value="Unassembled WGS sequence"/>
</dbReference>
<evidence type="ECO:0000313" key="4">
    <source>
        <dbReference type="Proteomes" id="UP001223144"/>
    </source>
</evidence>
<reference evidence="3 4" key="1">
    <citation type="submission" date="2023-04" db="EMBL/GenBank/DDBJ databases">
        <title>Streptomyces chengmaiensis sp. nov. isolated from the stem of mangrove plant in Hainan.</title>
        <authorList>
            <person name="Huang X."/>
            <person name="Zhou S."/>
            <person name="Chu X."/>
            <person name="Xie Y."/>
            <person name="Lin Y."/>
        </authorList>
    </citation>
    <scope>NUCLEOTIDE SEQUENCE [LARGE SCALE GENOMIC DNA]</scope>
    <source>
        <strain evidence="3 4">HNM0663</strain>
    </source>
</reference>
<protein>
    <submittedName>
        <fullName evidence="3">Helix-turn-helix transcriptional regulator</fullName>
    </submittedName>
</protein>
<dbReference type="Gene3D" id="1.10.260.40">
    <property type="entry name" value="lambda repressor-like DNA-binding domains"/>
    <property type="match status" value="1"/>
</dbReference>
<name>A0ABT6HLG7_9ACTN</name>
<dbReference type="SUPFAM" id="SSF47413">
    <property type="entry name" value="lambda repressor-like DNA-binding domains"/>
    <property type="match status" value="1"/>
</dbReference>
<dbReference type="Pfam" id="PF19054">
    <property type="entry name" value="DUF5753"/>
    <property type="match status" value="1"/>
</dbReference>
<feature type="region of interest" description="Disordered" evidence="1">
    <location>
        <begin position="1"/>
        <end position="27"/>
    </location>
</feature>
<dbReference type="InterPro" id="IPR010982">
    <property type="entry name" value="Lambda_DNA-bd_dom_sf"/>
</dbReference>
<dbReference type="EMBL" id="JARWBG010000011">
    <property type="protein sequence ID" value="MDH2389576.1"/>
    <property type="molecule type" value="Genomic_DNA"/>
</dbReference>
<feature type="compositionally biased region" description="Polar residues" evidence="1">
    <location>
        <begin position="1"/>
        <end position="14"/>
    </location>
</feature>
<sequence>MVATEVGSSEQPTTEVDEPGWEVDPADEPGAAVVATVGRQLKLHREAAGLRAAEFGSAIGYGEDLVYKVESGRRIPRPEYLDRADQVLKAGGLIAAMKKDVEEVRYPKKVRELAKLEARAVELLSYGNHNLHGLLQTEEHARALLGTRRPSLTPDVLERALDARMARQAIFNRTPPPDLSFVLEEVTLRRPIGGRMVQRRQLERLLEVGRLSSVDIQIMPTARWEHPGTGGRIQILKFGDGSAVGRADEEFGGRPVSRPQQVRVLELPYGIIRAQALAPRESMAFIEQVLGEA</sequence>
<evidence type="ECO:0000259" key="2">
    <source>
        <dbReference type="SMART" id="SM00530"/>
    </source>
</evidence>
<dbReference type="RefSeq" id="WP_279927912.1">
    <property type="nucleotide sequence ID" value="NZ_JARWBG010000011.1"/>
</dbReference>
<feature type="compositionally biased region" description="Acidic residues" evidence="1">
    <location>
        <begin position="15"/>
        <end position="27"/>
    </location>
</feature>
<dbReference type="CDD" id="cd00093">
    <property type="entry name" value="HTH_XRE"/>
    <property type="match status" value="1"/>
</dbReference>
<dbReference type="InterPro" id="IPR001387">
    <property type="entry name" value="Cro/C1-type_HTH"/>
</dbReference>
<accession>A0ABT6HLG7</accession>
<keyword evidence="4" id="KW-1185">Reference proteome</keyword>
<dbReference type="SMART" id="SM00530">
    <property type="entry name" value="HTH_XRE"/>
    <property type="match status" value="1"/>
</dbReference>
<gene>
    <name evidence="3" type="ORF">QCN29_12360</name>
</gene>
<comment type="caution">
    <text evidence="3">The sequence shown here is derived from an EMBL/GenBank/DDBJ whole genome shotgun (WGS) entry which is preliminary data.</text>
</comment>
<feature type="domain" description="HTH cro/C1-type" evidence="2">
    <location>
        <begin position="40"/>
        <end position="95"/>
    </location>
</feature>
<dbReference type="Pfam" id="PF13560">
    <property type="entry name" value="HTH_31"/>
    <property type="match status" value="1"/>
</dbReference>
<evidence type="ECO:0000313" key="3">
    <source>
        <dbReference type="EMBL" id="MDH2389576.1"/>
    </source>
</evidence>
<dbReference type="InterPro" id="IPR043917">
    <property type="entry name" value="DUF5753"/>
</dbReference>
<evidence type="ECO:0000256" key="1">
    <source>
        <dbReference type="SAM" id="MobiDB-lite"/>
    </source>
</evidence>
<proteinExistence type="predicted"/>
<organism evidence="3 4">
    <name type="scientific">Streptomyces chengmaiensis</name>
    <dbReference type="NCBI Taxonomy" id="3040919"/>
    <lineage>
        <taxon>Bacteria</taxon>
        <taxon>Bacillati</taxon>
        <taxon>Actinomycetota</taxon>
        <taxon>Actinomycetes</taxon>
        <taxon>Kitasatosporales</taxon>
        <taxon>Streptomycetaceae</taxon>
        <taxon>Streptomyces</taxon>
    </lineage>
</organism>